<reference evidence="4 5" key="1">
    <citation type="journal article" date="2021" name="Int. J. Syst. Evol. Microbiol.">
        <title>Reticulibacter mediterranei gen. nov., sp. nov., within the new family Reticulibacteraceae fam. nov., and Ktedonospora formicarum gen. nov., sp. nov., Ktedonobacter robiniae sp. nov., Dictyobacter formicarum sp. nov. and Dictyobacter arantiisoli sp. nov., belonging to the class Ktedonobacteria.</title>
        <authorList>
            <person name="Yabe S."/>
            <person name="Zheng Y."/>
            <person name="Wang C.M."/>
            <person name="Sakai Y."/>
            <person name="Abe K."/>
            <person name="Yokota A."/>
            <person name="Donadio S."/>
            <person name="Cavaletti L."/>
            <person name="Monciardini P."/>
        </authorList>
    </citation>
    <scope>NUCLEOTIDE SEQUENCE [LARGE SCALE GENOMIC DNA]</scope>
    <source>
        <strain evidence="4 5">SOSP1-9</strain>
    </source>
</reference>
<feature type="compositionally biased region" description="Polar residues" evidence="1">
    <location>
        <begin position="1"/>
        <end position="29"/>
    </location>
</feature>
<gene>
    <name evidence="4" type="ORF">KSZ_58370</name>
</gene>
<keyword evidence="2" id="KW-0472">Membrane</keyword>
<feature type="region of interest" description="Disordered" evidence="1">
    <location>
        <begin position="1"/>
        <end position="46"/>
    </location>
</feature>
<protein>
    <recommendedName>
        <fullName evidence="3">DUF4097 domain-containing protein</fullName>
    </recommendedName>
</protein>
<keyword evidence="2" id="KW-0812">Transmembrane</keyword>
<dbReference type="PANTHER" id="PTHR34094:SF1">
    <property type="entry name" value="PROTEIN FAM185A"/>
    <property type="match status" value="1"/>
</dbReference>
<feature type="domain" description="DUF4097" evidence="3">
    <location>
        <begin position="158"/>
        <end position="330"/>
    </location>
</feature>
<feature type="transmembrane region" description="Helical" evidence="2">
    <location>
        <begin position="83"/>
        <end position="103"/>
    </location>
</feature>
<feature type="transmembrane region" description="Helical" evidence="2">
    <location>
        <begin position="109"/>
        <end position="127"/>
    </location>
</feature>
<keyword evidence="2" id="KW-1133">Transmembrane helix</keyword>
<dbReference type="EMBL" id="BNJJ01000019">
    <property type="protein sequence ID" value="GHO87831.1"/>
    <property type="molecule type" value="Genomic_DNA"/>
</dbReference>
<dbReference type="RefSeq" id="WP_201365358.1">
    <property type="nucleotide sequence ID" value="NZ_BNJJ01000019.1"/>
</dbReference>
<evidence type="ECO:0000256" key="2">
    <source>
        <dbReference type="SAM" id="Phobius"/>
    </source>
</evidence>
<evidence type="ECO:0000256" key="1">
    <source>
        <dbReference type="SAM" id="MobiDB-lite"/>
    </source>
</evidence>
<sequence length="421" mass="45226">MQSQEGDYYNQEQRQEQGQTPATERVTNTDPREQPSPLSSIPPYTYQERRYEDGYASAYTQDDSWFREAEGEKLRPQPERRGMGGILSILAILFIGIIIGNTIHIIGGWLIWTALVLIVLAGAALVASNWRVITIPMPVETFPVQEHAQLIVNNIAGTISVRRGEQHEITVTPTKRISGPWATADSVPLHYDQQGDRITVGSELHWEPWQFGFRSINLEITVPRNCDLQIKNGSGNMHVQDVEGDIKLRTGSGAISVNTLQGQLAAVTGSGSVNADNLVGRIEMRTGSGSIHANHVQGNMALKTGSGTIVGADLTGQVELKTGSGEIEIGQSIFNGSSSLKTGSGSISFVGALDPLGNYQLRTGSGSINLVLPAESAFNLNATTGSGGVHNEFGPNEVGNGPRAQLVVKTGSGRITIQRGY</sequence>
<keyword evidence="5" id="KW-1185">Reference proteome</keyword>
<dbReference type="PANTHER" id="PTHR34094">
    <property type="match status" value="1"/>
</dbReference>
<dbReference type="InterPro" id="IPR025164">
    <property type="entry name" value="Toastrack_DUF4097"/>
</dbReference>
<dbReference type="Gene3D" id="2.160.20.120">
    <property type="match status" value="1"/>
</dbReference>
<dbReference type="Proteomes" id="UP000635565">
    <property type="component" value="Unassembled WGS sequence"/>
</dbReference>
<evidence type="ECO:0000313" key="4">
    <source>
        <dbReference type="EMBL" id="GHO87831.1"/>
    </source>
</evidence>
<organism evidence="4 5">
    <name type="scientific">Dictyobacter formicarum</name>
    <dbReference type="NCBI Taxonomy" id="2778368"/>
    <lineage>
        <taxon>Bacteria</taxon>
        <taxon>Bacillati</taxon>
        <taxon>Chloroflexota</taxon>
        <taxon>Ktedonobacteria</taxon>
        <taxon>Ktedonobacterales</taxon>
        <taxon>Dictyobacteraceae</taxon>
        <taxon>Dictyobacter</taxon>
    </lineage>
</organism>
<evidence type="ECO:0000313" key="5">
    <source>
        <dbReference type="Proteomes" id="UP000635565"/>
    </source>
</evidence>
<evidence type="ECO:0000259" key="3">
    <source>
        <dbReference type="Pfam" id="PF13349"/>
    </source>
</evidence>
<comment type="caution">
    <text evidence="4">The sequence shown here is derived from an EMBL/GenBank/DDBJ whole genome shotgun (WGS) entry which is preliminary data.</text>
</comment>
<accession>A0ABQ3VQ59</accession>
<dbReference type="Pfam" id="PF13349">
    <property type="entry name" value="DUF4097"/>
    <property type="match status" value="1"/>
</dbReference>
<proteinExistence type="predicted"/>
<name>A0ABQ3VQ59_9CHLR</name>